<dbReference type="EMBL" id="JAUJYO010000017">
    <property type="protein sequence ID" value="KAK1292901.1"/>
    <property type="molecule type" value="Genomic_DNA"/>
</dbReference>
<dbReference type="AlphaFoldDB" id="A0AAV9CVX9"/>
<evidence type="ECO:0000313" key="1">
    <source>
        <dbReference type="EMBL" id="KAK1292901.1"/>
    </source>
</evidence>
<reference evidence="1" key="2">
    <citation type="submission" date="2023-06" db="EMBL/GenBank/DDBJ databases">
        <authorList>
            <person name="Ma L."/>
            <person name="Liu K.-W."/>
            <person name="Li Z."/>
            <person name="Hsiao Y.-Y."/>
            <person name="Qi Y."/>
            <person name="Fu T."/>
            <person name="Tang G."/>
            <person name="Zhang D."/>
            <person name="Sun W.-H."/>
            <person name="Liu D.-K."/>
            <person name="Li Y."/>
            <person name="Chen G.-Z."/>
            <person name="Liu X.-D."/>
            <person name="Liao X.-Y."/>
            <person name="Jiang Y.-T."/>
            <person name="Yu X."/>
            <person name="Hao Y."/>
            <person name="Huang J."/>
            <person name="Zhao X.-W."/>
            <person name="Ke S."/>
            <person name="Chen Y.-Y."/>
            <person name="Wu W.-L."/>
            <person name="Hsu J.-L."/>
            <person name="Lin Y.-F."/>
            <person name="Huang M.-D."/>
            <person name="Li C.-Y."/>
            <person name="Huang L."/>
            <person name="Wang Z.-W."/>
            <person name="Zhao X."/>
            <person name="Zhong W.-Y."/>
            <person name="Peng D.-H."/>
            <person name="Ahmad S."/>
            <person name="Lan S."/>
            <person name="Zhang J.-S."/>
            <person name="Tsai W.-C."/>
            <person name="Van De Peer Y."/>
            <person name="Liu Z.-J."/>
        </authorList>
    </citation>
    <scope>NUCLEOTIDE SEQUENCE</scope>
    <source>
        <strain evidence="1">CP</strain>
        <tissue evidence="1">Leaves</tissue>
    </source>
</reference>
<proteinExistence type="predicted"/>
<dbReference type="Proteomes" id="UP001180020">
    <property type="component" value="Unassembled WGS sequence"/>
</dbReference>
<reference evidence="1" key="1">
    <citation type="journal article" date="2023" name="Nat. Commun.">
        <title>Diploid and tetraploid genomes of Acorus and the evolution of monocots.</title>
        <authorList>
            <person name="Ma L."/>
            <person name="Liu K.W."/>
            <person name="Li Z."/>
            <person name="Hsiao Y.Y."/>
            <person name="Qi Y."/>
            <person name="Fu T."/>
            <person name="Tang G.D."/>
            <person name="Zhang D."/>
            <person name="Sun W.H."/>
            <person name="Liu D.K."/>
            <person name="Li Y."/>
            <person name="Chen G.Z."/>
            <person name="Liu X.D."/>
            <person name="Liao X.Y."/>
            <person name="Jiang Y.T."/>
            <person name="Yu X."/>
            <person name="Hao Y."/>
            <person name="Huang J."/>
            <person name="Zhao X.W."/>
            <person name="Ke S."/>
            <person name="Chen Y.Y."/>
            <person name="Wu W.L."/>
            <person name="Hsu J.L."/>
            <person name="Lin Y.F."/>
            <person name="Huang M.D."/>
            <person name="Li C.Y."/>
            <person name="Huang L."/>
            <person name="Wang Z.W."/>
            <person name="Zhao X."/>
            <person name="Zhong W.Y."/>
            <person name="Peng D.H."/>
            <person name="Ahmad S."/>
            <person name="Lan S."/>
            <person name="Zhang J.S."/>
            <person name="Tsai W.C."/>
            <person name="Van de Peer Y."/>
            <person name="Liu Z.J."/>
        </authorList>
    </citation>
    <scope>NUCLEOTIDE SEQUENCE</scope>
    <source>
        <strain evidence="1">CP</strain>
    </source>
</reference>
<accession>A0AAV9CVX9</accession>
<name>A0AAV9CVX9_ACOCL</name>
<comment type="caution">
    <text evidence="1">The sequence shown here is derived from an EMBL/GenBank/DDBJ whole genome shotgun (WGS) entry which is preliminary data.</text>
</comment>
<sequence>MVTQFQKRKNIDGVLGGDCLVKDPVIVPDVHEMAKSLRSELSNSFIPSWRKHSVPSSGCSPISASKIQSLMIQQSSPSAH</sequence>
<evidence type="ECO:0000313" key="2">
    <source>
        <dbReference type="Proteomes" id="UP001180020"/>
    </source>
</evidence>
<gene>
    <name evidence="1" type="ORF">QJS10_CPB17g01115</name>
</gene>
<organism evidence="1 2">
    <name type="scientific">Acorus calamus</name>
    <name type="common">Sweet flag</name>
    <dbReference type="NCBI Taxonomy" id="4465"/>
    <lineage>
        <taxon>Eukaryota</taxon>
        <taxon>Viridiplantae</taxon>
        <taxon>Streptophyta</taxon>
        <taxon>Embryophyta</taxon>
        <taxon>Tracheophyta</taxon>
        <taxon>Spermatophyta</taxon>
        <taxon>Magnoliopsida</taxon>
        <taxon>Liliopsida</taxon>
        <taxon>Acoraceae</taxon>
        <taxon>Acorus</taxon>
    </lineage>
</organism>
<keyword evidence="2" id="KW-1185">Reference proteome</keyword>
<protein>
    <submittedName>
        <fullName evidence="1">Uncharacterized protein</fullName>
    </submittedName>
</protein>